<feature type="region of interest" description="Disordered" evidence="1">
    <location>
        <begin position="679"/>
        <end position="704"/>
    </location>
</feature>
<dbReference type="InterPro" id="IPR009057">
    <property type="entry name" value="Homeodomain-like_sf"/>
</dbReference>
<feature type="compositionally biased region" description="Pro residues" evidence="1">
    <location>
        <begin position="602"/>
        <end position="611"/>
    </location>
</feature>
<accession>A0ABQ0L1N4</accession>
<name>A0ABQ0L1N4_MYCCL</name>
<reference evidence="3" key="1">
    <citation type="submission" date="2014-09" db="EMBL/GenBank/DDBJ databases">
        <title>Genome sequence of the luminous mushroom Mycena chlorophos for searching fungal bioluminescence genes.</title>
        <authorList>
            <person name="Tanaka Y."/>
            <person name="Kasuga D."/>
            <person name="Oba Y."/>
            <person name="Hase S."/>
            <person name="Sato K."/>
            <person name="Oba Y."/>
            <person name="Sakakibara Y."/>
        </authorList>
    </citation>
    <scope>NUCLEOTIDE SEQUENCE</scope>
</reference>
<dbReference type="Pfam" id="PF13358">
    <property type="entry name" value="DDE_3"/>
    <property type="match status" value="1"/>
</dbReference>
<protein>
    <submittedName>
        <fullName evidence="3">Tc1-mariner class transposase</fullName>
    </submittedName>
</protein>
<feature type="compositionally biased region" description="Low complexity" evidence="1">
    <location>
        <begin position="589"/>
        <end position="601"/>
    </location>
</feature>
<dbReference type="PANTHER" id="PTHR46564:SF1">
    <property type="entry name" value="TRANSPOSASE"/>
    <property type="match status" value="1"/>
</dbReference>
<evidence type="ECO:0000313" key="3">
    <source>
        <dbReference type="EMBL" id="GAT45074.1"/>
    </source>
</evidence>
<dbReference type="InterPro" id="IPR047655">
    <property type="entry name" value="Transpos_IS630-like"/>
</dbReference>
<keyword evidence="4" id="KW-1185">Reference proteome</keyword>
<feature type="domain" description="Tc1-like transposase DDE" evidence="2">
    <location>
        <begin position="148"/>
        <end position="288"/>
    </location>
</feature>
<dbReference type="EMBL" id="DF840670">
    <property type="protein sequence ID" value="GAT45074.1"/>
    <property type="molecule type" value="Genomic_DNA"/>
</dbReference>
<dbReference type="SUPFAM" id="SSF46689">
    <property type="entry name" value="Homeodomain-like"/>
    <property type="match status" value="1"/>
</dbReference>
<dbReference type="Gene3D" id="3.30.420.10">
    <property type="entry name" value="Ribonuclease H-like superfamily/Ribonuclease H"/>
    <property type="match status" value="1"/>
</dbReference>
<evidence type="ECO:0000313" key="4">
    <source>
        <dbReference type="Proteomes" id="UP000815677"/>
    </source>
</evidence>
<evidence type="ECO:0000256" key="1">
    <source>
        <dbReference type="SAM" id="MobiDB-lite"/>
    </source>
</evidence>
<dbReference type="PANTHER" id="PTHR46564">
    <property type="entry name" value="TRANSPOSASE"/>
    <property type="match status" value="1"/>
</dbReference>
<evidence type="ECO:0000259" key="2">
    <source>
        <dbReference type="Pfam" id="PF13358"/>
    </source>
</evidence>
<gene>
    <name evidence="3" type="ORF">MCHLO_02667</name>
</gene>
<dbReference type="Proteomes" id="UP000815677">
    <property type="component" value="Unassembled WGS sequence"/>
</dbReference>
<feature type="compositionally biased region" description="Low complexity" evidence="1">
    <location>
        <begin position="453"/>
        <end position="467"/>
    </location>
</feature>
<feature type="compositionally biased region" description="Polar residues" evidence="1">
    <location>
        <begin position="691"/>
        <end position="700"/>
    </location>
</feature>
<sequence length="833" mass="92902">MKKHASADLKARIPILFYDQGLTVPDICEVLGVKKYVVYTTLTYFNNHGLTHNPYGRRHGQKRMLAGEDVSFIGRAMEHQRGKFLDEVRDELHAQRGVYASIPTIQRTIKRMGLTRKVMSAPAIERDELRRSLFMNRIGRDVPDPNCLIFLDESAHDQRTAYRRRGYALRGMRCLLRCHFVRGTRYSILPALSLDGIIAYDIIEGSVTAERFEEFLREFVMPLTNPYPGPRSVLILDNCRIHHADSIRKLIEEDNCCKLIFLPPYSPDLNPIEQAFSAVKAFIRRHWQDVSLMKLTAGKIMLLPPRAHLFFLSYIMSDDSPDPIPPTPNQTKLLIELVKYKETATVGRGGKATTKRIKDVRKKPFAHEFLPSEENFQQLLDGILTTHEEGRYTGTVFPFKVQVPPAKKTEAVDIENSADFAQLASDIIENEPDKIFVFADMSDVVECWKQRGSRTTSSDRAATSDTAPQSEAAPETELELGLAWARSLLLKKWRKDPSSEVMIYVGPEGNVQLTPQQARDWAMAIHAGEATVNCPPNLPSFDKNNRKVALHPDRAHLNATPVPASDPLGHVATIITSLTAMVGNRTPATPQTPRRLPTSSSPIPPTSPPINTPSKLRAYLVHARDKLGVLKALDYHDALALDGYGPDILHKVDAEKLTRLGISAGDAIRLQDGAQAWWNSPEAKKRKRDNSISVGSSALGSHTRFPQRPRWAFDVAEPDKPFKVAFSVESPSGRLARYARPSMEIGEGWAELAYTKYLDENTGLWLPIPPGYAPTRDTINYDDEDDHPFFNAPGPIDLFAPSPASAQQGSAGQTMFTAADHDAAGVLAGIHHA</sequence>
<proteinExistence type="predicted"/>
<organism evidence="3 4">
    <name type="scientific">Mycena chlorophos</name>
    <name type="common">Agaric fungus</name>
    <name type="synonym">Agaricus chlorophos</name>
    <dbReference type="NCBI Taxonomy" id="658473"/>
    <lineage>
        <taxon>Eukaryota</taxon>
        <taxon>Fungi</taxon>
        <taxon>Dikarya</taxon>
        <taxon>Basidiomycota</taxon>
        <taxon>Agaricomycotina</taxon>
        <taxon>Agaricomycetes</taxon>
        <taxon>Agaricomycetidae</taxon>
        <taxon>Agaricales</taxon>
        <taxon>Marasmiineae</taxon>
        <taxon>Mycenaceae</taxon>
        <taxon>Mycena</taxon>
    </lineage>
</organism>
<dbReference type="InterPro" id="IPR038717">
    <property type="entry name" value="Tc1-like_DDE_dom"/>
</dbReference>
<dbReference type="InterPro" id="IPR036397">
    <property type="entry name" value="RNaseH_sf"/>
</dbReference>
<feature type="region of interest" description="Disordered" evidence="1">
    <location>
        <begin position="451"/>
        <end position="476"/>
    </location>
</feature>
<dbReference type="NCBIfam" id="NF033545">
    <property type="entry name" value="transpos_IS630"/>
    <property type="match status" value="1"/>
</dbReference>
<feature type="region of interest" description="Disordered" evidence="1">
    <location>
        <begin position="584"/>
        <end position="611"/>
    </location>
</feature>